<gene>
    <name evidence="1" type="ORF">SDC9_70963</name>
</gene>
<dbReference type="AlphaFoldDB" id="A0A644Y7N6"/>
<sequence length="44" mass="4567">MKSDDSAGSTYDEPPLAAVRAFTIYLDFPFTSSVLPAAGNASGQ</sequence>
<accession>A0A644Y7N6</accession>
<protein>
    <submittedName>
        <fullName evidence="1">Uncharacterized protein</fullName>
    </submittedName>
</protein>
<proteinExistence type="predicted"/>
<organism evidence="1">
    <name type="scientific">bioreactor metagenome</name>
    <dbReference type="NCBI Taxonomy" id="1076179"/>
    <lineage>
        <taxon>unclassified sequences</taxon>
        <taxon>metagenomes</taxon>
        <taxon>ecological metagenomes</taxon>
    </lineage>
</organism>
<comment type="caution">
    <text evidence="1">The sequence shown here is derived from an EMBL/GenBank/DDBJ whole genome shotgun (WGS) entry which is preliminary data.</text>
</comment>
<reference evidence="1" key="1">
    <citation type="submission" date="2019-08" db="EMBL/GenBank/DDBJ databases">
        <authorList>
            <person name="Kucharzyk K."/>
            <person name="Murdoch R.W."/>
            <person name="Higgins S."/>
            <person name="Loffler F."/>
        </authorList>
    </citation>
    <scope>NUCLEOTIDE SEQUENCE</scope>
</reference>
<evidence type="ECO:0000313" key="1">
    <source>
        <dbReference type="EMBL" id="MPM24480.1"/>
    </source>
</evidence>
<dbReference type="EMBL" id="VSSQ01004272">
    <property type="protein sequence ID" value="MPM24480.1"/>
    <property type="molecule type" value="Genomic_DNA"/>
</dbReference>
<name>A0A644Y7N6_9ZZZZ</name>